<dbReference type="InterPro" id="IPR012610">
    <property type="entry name" value="SASP_SspH"/>
</dbReference>
<feature type="region of interest" description="Disordered" evidence="5">
    <location>
        <begin position="36"/>
        <end position="59"/>
    </location>
</feature>
<evidence type="ECO:0000256" key="1">
    <source>
        <dbReference type="ARBA" id="ARBA00004288"/>
    </source>
</evidence>
<dbReference type="AlphaFoldDB" id="A0A0B0I9C1"/>
<evidence type="ECO:0000256" key="5">
    <source>
        <dbReference type="SAM" id="MobiDB-lite"/>
    </source>
</evidence>
<comment type="subcellular location">
    <subcellularLocation>
        <location evidence="1 4">Spore core</location>
    </subcellularLocation>
</comment>
<sequence>MDAKRAQEISSATQMANVSYNGQAVYIEHVDQGTGQATIHPLDNPTSKQSVSVTDLNEQ</sequence>
<dbReference type="GO" id="GO:0030435">
    <property type="term" value="P:sporulation resulting in formation of a cellular spore"/>
    <property type="evidence" value="ECO:0007669"/>
    <property type="project" value="UniProtKB-KW"/>
</dbReference>
<comment type="similarity">
    <text evidence="2 4">Belongs to the SspH family.</text>
</comment>
<dbReference type="Proteomes" id="UP000030832">
    <property type="component" value="Unassembled WGS sequence"/>
</dbReference>
<keyword evidence="7" id="KW-1185">Reference proteome</keyword>
<dbReference type="Pfam" id="PF08141">
    <property type="entry name" value="SspH"/>
    <property type="match status" value="1"/>
</dbReference>
<dbReference type="GO" id="GO:0030436">
    <property type="term" value="P:asexual sporulation"/>
    <property type="evidence" value="ECO:0007669"/>
    <property type="project" value="UniProtKB-UniRule"/>
</dbReference>
<comment type="caution">
    <text evidence="6">The sequence shown here is derived from an EMBL/GenBank/DDBJ whole genome shotgun (WGS) entry which is preliminary data.</text>
</comment>
<dbReference type="OrthoDB" id="1683648at2"/>
<evidence type="ECO:0000256" key="4">
    <source>
        <dbReference type="HAMAP-Rule" id="MF_00667"/>
    </source>
</evidence>
<name>A0A0B0I9C1_9BACI</name>
<organism evidence="6 7">
    <name type="scientific">Halalkalibacter okhensis</name>
    <dbReference type="NCBI Taxonomy" id="333138"/>
    <lineage>
        <taxon>Bacteria</taxon>
        <taxon>Bacillati</taxon>
        <taxon>Bacillota</taxon>
        <taxon>Bacilli</taxon>
        <taxon>Bacillales</taxon>
        <taxon>Bacillaceae</taxon>
        <taxon>Halalkalibacter</taxon>
    </lineage>
</organism>
<keyword evidence="3 4" id="KW-0749">Sporulation</keyword>
<reference evidence="6 7" key="1">
    <citation type="submission" date="2014-09" db="EMBL/GenBank/DDBJ databases">
        <title>Genome sequencing and annotation of Bacillus Okhensis strain Kh10-101T.</title>
        <authorList>
            <person name="Prakash J.S."/>
        </authorList>
    </citation>
    <scope>NUCLEOTIDE SEQUENCE [LARGE SCALE GENOMIC DNA]</scope>
    <source>
        <strain evidence="7">Kh10-101T</strain>
    </source>
</reference>
<dbReference type="GO" id="GO:0042601">
    <property type="term" value="C:endospore-forming forespore"/>
    <property type="evidence" value="ECO:0007669"/>
    <property type="project" value="InterPro"/>
</dbReference>
<comment type="induction">
    <text evidence="4">Expressed only in the forespore compartment of sporulating cells.</text>
</comment>
<dbReference type="STRING" id="333138.LQ50_16985"/>
<evidence type="ECO:0000313" key="6">
    <source>
        <dbReference type="EMBL" id="KHF39128.1"/>
    </source>
</evidence>
<proteinExistence type="evidence at transcript level"/>
<evidence type="ECO:0000313" key="7">
    <source>
        <dbReference type="Proteomes" id="UP000030832"/>
    </source>
</evidence>
<protein>
    <recommendedName>
        <fullName evidence="4">Small, acid-soluble spore protein H</fullName>
        <shortName evidence="4">SASP H</shortName>
    </recommendedName>
</protein>
<evidence type="ECO:0000256" key="3">
    <source>
        <dbReference type="ARBA" id="ARBA00022969"/>
    </source>
</evidence>
<dbReference type="RefSeq" id="WP_034631200.1">
    <property type="nucleotide sequence ID" value="NZ_JRJU01000023.1"/>
</dbReference>
<evidence type="ECO:0000256" key="2">
    <source>
        <dbReference type="ARBA" id="ARBA00006573"/>
    </source>
</evidence>
<dbReference type="HAMAP" id="MF_00667">
    <property type="entry name" value="SspH"/>
    <property type="match status" value="1"/>
</dbReference>
<dbReference type="eggNOG" id="ENOG5033AUF">
    <property type="taxonomic scope" value="Bacteria"/>
</dbReference>
<dbReference type="EMBL" id="JRJU01000023">
    <property type="protein sequence ID" value="KHF39128.1"/>
    <property type="molecule type" value="Genomic_DNA"/>
</dbReference>
<dbReference type="NCBIfam" id="TIGR02861">
    <property type="entry name" value="SASP_H"/>
    <property type="match status" value="1"/>
</dbReference>
<feature type="compositionally biased region" description="Polar residues" evidence="5">
    <location>
        <begin position="44"/>
        <end position="59"/>
    </location>
</feature>
<gene>
    <name evidence="4 6" type="primary">sspH</name>
    <name evidence="6" type="ORF">LQ50_16985</name>
</gene>
<accession>A0A0B0I9C1</accession>